<gene>
    <name evidence="1" type="ORF">GCM10017771_83180</name>
</gene>
<dbReference type="Proteomes" id="UP000603227">
    <property type="component" value="Unassembled WGS sequence"/>
</dbReference>
<protein>
    <submittedName>
        <fullName evidence="1">Uncharacterized protein</fullName>
    </submittedName>
</protein>
<dbReference type="RefSeq" id="WP_189787625.1">
    <property type="nucleotide sequence ID" value="NZ_BNAT01000050.1"/>
</dbReference>
<comment type="caution">
    <text evidence="1">The sequence shown here is derived from an EMBL/GenBank/DDBJ whole genome shotgun (WGS) entry which is preliminary data.</text>
</comment>
<evidence type="ECO:0000313" key="2">
    <source>
        <dbReference type="Proteomes" id="UP000603227"/>
    </source>
</evidence>
<sequence>MASTGMSDSAPLDPRTALALHPLDPAGRAWLDEAEARVAARFTAVRALFPAVRRHCGRDRLDEHWTADEAARAVLLLALPLDGPPLASELTGLFRHGDPAEQRAVLRALPFLDVSEEAALGFVREALRGNDSTLIEAALGPYGAARLPEAEYRQAVLKCVFYEIALDRIAGLDTRADDELARMLADFAHERVAAGRDVPPDIWPVVRAFPALATLTEKLAAETRAATPDRREAAVRALKALQ</sequence>
<reference evidence="1" key="1">
    <citation type="journal article" date="2014" name="Int. J. Syst. Evol. Microbiol.">
        <title>Complete genome sequence of Corynebacterium casei LMG S-19264T (=DSM 44701T), isolated from a smear-ripened cheese.</title>
        <authorList>
            <consortium name="US DOE Joint Genome Institute (JGI-PGF)"/>
            <person name="Walter F."/>
            <person name="Albersmeier A."/>
            <person name="Kalinowski J."/>
            <person name="Ruckert C."/>
        </authorList>
    </citation>
    <scope>NUCLEOTIDE SEQUENCE</scope>
    <source>
        <strain evidence="1">CGMCC 4.7403</strain>
    </source>
</reference>
<name>A0A918ZND1_9ACTN</name>
<reference evidence="1" key="2">
    <citation type="submission" date="2020-09" db="EMBL/GenBank/DDBJ databases">
        <authorList>
            <person name="Sun Q."/>
            <person name="Zhou Y."/>
        </authorList>
    </citation>
    <scope>NUCLEOTIDE SEQUENCE</scope>
    <source>
        <strain evidence="1">CGMCC 4.7403</strain>
    </source>
</reference>
<accession>A0A918ZND1</accession>
<dbReference type="NCBIfam" id="NF035938">
    <property type="entry name" value="EboA_domain"/>
    <property type="match status" value="1"/>
</dbReference>
<dbReference type="EMBL" id="BNAT01000050">
    <property type="protein sequence ID" value="GHE60084.1"/>
    <property type="molecule type" value="Genomic_DNA"/>
</dbReference>
<dbReference type="AlphaFoldDB" id="A0A918ZND1"/>
<proteinExistence type="predicted"/>
<keyword evidence="2" id="KW-1185">Reference proteome</keyword>
<organism evidence="1 2">
    <name type="scientific">Streptomyces capitiformicae</name>
    <dbReference type="NCBI Taxonomy" id="2014920"/>
    <lineage>
        <taxon>Bacteria</taxon>
        <taxon>Bacillati</taxon>
        <taxon>Actinomycetota</taxon>
        <taxon>Actinomycetes</taxon>
        <taxon>Kitasatosporales</taxon>
        <taxon>Streptomycetaceae</taxon>
        <taxon>Streptomyces</taxon>
    </lineage>
</organism>
<evidence type="ECO:0000313" key="1">
    <source>
        <dbReference type="EMBL" id="GHE60084.1"/>
    </source>
</evidence>
<dbReference type="InterPro" id="IPR047715">
    <property type="entry name" value="EboA_dom"/>
</dbReference>